<dbReference type="CDD" id="cd06529">
    <property type="entry name" value="S24_LexA-like"/>
    <property type="match status" value="1"/>
</dbReference>
<dbReference type="GO" id="GO:0006281">
    <property type="term" value="P:DNA repair"/>
    <property type="evidence" value="ECO:0007669"/>
    <property type="project" value="UniProtKB-KW"/>
</dbReference>
<evidence type="ECO:0000256" key="5">
    <source>
        <dbReference type="ARBA" id="ARBA00022801"/>
    </source>
</evidence>
<keyword evidence="9" id="KW-0804">Transcription</keyword>
<feature type="domain" description="Peptidase S24/S26A/S26B/S26C" evidence="13">
    <location>
        <begin position="32"/>
        <end position="144"/>
    </location>
</feature>
<keyword evidence="6 12" id="KW-0068">Autocatalytic cleavage</keyword>
<dbReference type="PRINTS" id="PR00726">
    <property type="entry name" value="LEXASERPTASE"/>
</dbReference>
<evidence type="ECO:0000256" key="9">
    <source>
        <dbReference type="ARBA" id="ARBA00023163"/>
    </source>
</evidence>
<keyword evidence="3" id="KW-0235">DNA replication</keyword>
<evidence type="ECO:0000256" key="7">
    <source>
        <dbReference type="ARBA" id="ARBA00023015"/>
    </source>
</evidence>
<comment type="similarity">
    <text evidence="1 12">Belongs to the peptidase S24 family.</text>
</comment>
<accession>A0A6M0K505</accession>
<dbReference type="PANTHER" id="PTHR33516">
    <property type="entry name" value="LEXA REPRESSOR"/>
    <property type="match status" value="1"/>
</dbReference>
<keyword evidence="15" id="KW-1185">Reference proteome</keyword>
<dbReference type="GO" id="GO:0003677">
    <property type="term" value="F:DNA binding"/>
    <property type="evidence" value="ECO:0007669"/>
    <property type="project" value="UniProtKB-KW"/>
</dbReference>
<evidence type="ECO:0000256" key="10">
    <source>
        <dbReference type="ARBA" id="ARBA00023204"/>
    </source>
</evidence>
<dbReference type="RefSeq" id="WP_164454483.1">
    <property type="nucleotide sequence ID" value="NZ_JAAIJQ010000070.1"/>
</dbReference>
<keyword evidence="5 12" id="KW-0378">Hydrolase</keyword>
<evidence type="ECO:0000256" key="11">
    <source>
        <dbReference type="ARBA" id="ARBA00023236"/>
    </source>
</evidence>
<dbReference type="InterPro" id="IPR039418">
    <property type="entry name" value="LexA-like"/>
</dbReference>
<name>A0A6M0K505_9GAMM</name>
<dbReference type="EC" id="3.4.21.88" evidence="14"/>
<keyword evidence="4" id="KW-0227">DNA damage</keyword>
<dbReference type="Gene3D" id="2.10.109.10">
    <property type="entry name" value="Umud Fragment, subunit A"/>
    <property type="match status" value="1"/>
</dbReference>
<dbReference type="SUPFAM" id="SSF51306">
    <property type="entry name" value="LexA/Signal peptidase"/>
    <property type="match status" value="1"/>
</dbReference>
<evidence type="ECO:0000256" key="1">
    <source>
        <dbReference type="ARBA" id="ARBA00007484"/>
    </source>
</evidence>
<dbReference type="NCBIfam" id="TIGR00498">
    <property type="entry name" value="lexA"/>
    <property type="match status" value="1"/>
</dbReference>
<dbReference type="Proteomes" id="UP000483379">
    <property type="component" value="Unassembled WGS sequence"/>
</dbReference>
<dbReference type="GO" id="GO:0004252">
    <property type="term" value="F:serine-type endopeptidase activity"/>
    <property type="evidence" value="ECO:0007669"/>
    <property type="project" value="UniProtKB-EC"/>
</dbReference>
<dbReference type="PANTHER" id="PTHR33516:SF2">
    <property type="entry name" value="LEXA REPRESSOR-RELATED"/>
    <property type="match status" value="1"/>
</dbReference>
<evidence type="ECO:0000256" key="3">
    <source>
        <dbReference type="ARBA" id="ARBA00022705"/>
    </source>
</evidence>
<keyword evidence="10" id="KW-0234">DNA repair</keyword>
<evidence type="ECO:0000259" key="13">
    <source>
        <dbReference type="Pfam" id="PF00717"/>
    </source>
</evidence>
<dbReference type="AlphaFoldDB" id="A0A6M0K505"/>
<keyword evidence="11" id="KW-0742">SOS response</keyword>
<dbReference type="GO" id="GO:0045892">
    <property type="term" value="P:negative regulation of DNA-templated transcription"/>
    <property type="evidence" value="ECO:0007669"/>
    <property type="project" value="InterPro"/>
</dbReference>
<reference evidence="14 15" key="1">
    <citation type="submission" date="2020-02" db="EMBL/GenBank/DDBJ databases">
        <title>Genome sequences of Thiorhodococcus mannitoliphagus and Thiorhodococcus minor, purple sulfur photosynthetic bacteria in the gammaproteobacterial family, Chromatiaceae.</title>
        <authorList>
            <person name="Aviles F.A."/>
            <person name="Meyer T.E."/>
            <person name="Kyndt J.A."/>
        </authorList>
    </citation>
    <scope>NUCLEOTIDE SEQUENCE [LARGE SCALE GENOMIC DNA]</scope>
    <source>
        <strain evidence="14 15">DSM 11518</strain>
    </source>
</reference>
<protein>
    <submittedName>
        <fullName evidence="14">Repressor LexA</fullName>
        <ecNumber evidence="14">3.4.21.88</ecNumber>
    </submittedName>
</protein>
<evidence type="ECO:0000256" key="8">
    <source>
        <dbReference type="ARBA" id="ARBA00023125"/>
    </source>
</evidence>
<keyword evidence="2" id="KW-0678">Repressor</keyword>
<dbReference type="GO" id="GO:0006260">
    <property type="term" value="P:DNA replication"/>
    <property type="evidence" value="ECO:0007669"/>
    <property type="project" value="UniProtKB-KW"/>
</dbReference>
<comment type="caution">
    <text evidence="14">The sequence shown here is derived from an EMBL/GenBank/DDBJ whole genome shotgun (WGS) entry which is preliminary data.</text>
</comment>
<proteinExistence type="inferred from homology"/>
<evidence type="ECO:0000256" key="2">
    <source>
        <dbReference type="ARBA" id="ARBA00022491"/>
    </source>
</evidence>
<dbReference type="Pfam" id="PF00717">
    <property type="entry name" value="Peptidase_S24"/>
    <property type="match status" value="1"/>
</dbReference>
<evidence type="ECO:0000256" key="6">
    <source>
        <dbReference type="ARBA" id="ARBA00022813"/>
    </source>
</evidence>
<organism evidence="14 15">
    <name type="scientific">Thiorhodococcus minor</name>
    <dbReference type="NCBI Taxonomy" id="57489"/>
    <lineage>
        <taxon>Bacteria</taxon>
        <taxon>Pseudomonadati</taxon>
        <taxon>Pseudomonadota</taxon>
        <taxon>Gammaproteobacteria</taxon>
        <taxon>Chromatiales</taxon>
        <taxon>Chromatiaceae</taxon>
        <taxon>Thiorhodococcus</taxon>
    </lineage>
</organism>
<sequence length="154" mass="16590">MTTPIYLINRRTHLTWTPLTAPSQTEASAELPLLGAISAGQPIDAIEADAHIRVPAPMVRKESFALRVRGHSMVEDQIADGDIVVVERRQTAENGDIVVALIHGEQVTLKRFYAEPACIRLQPANPEVAALRLAPDAVQILGVVTGLVRMAASA</sequence>
<dbReference type="InterPro" id="IPR006200">
    <property type="entry name" value="LexA"/>
</dbReference>
<dbReference type="InterPro" id="IPR050077">
    <property type="entry name" value="LexA_repressor"/>
</dbReference>
<dbReference type="EMBL" id="JAAIJQ010000070">
    <property type="protein sequence ID" value="NEV64003.1"/>
    <property type="molecule type" value="Genomic_DNA"/>
</dbReference>
<dbReference type="GO" id="GO:0009432">
    <property type="term" value="P:SOS response"/>
    <property type="evidence" value="ECO:0007669"/>
    <property type="project" value="UniProtKB-KW"/>
</dbReference>
<evidence type="ECO:0000256" key="4">
    <source>
        <dbReference type="ARBA" id="ARBA00022763"/>
    </source>
</evidence>
<evidence type="ECO:0000313" key="14">
    <source>
        <dbReference type="EMBL" id="NEV64003.1"/>
    </source>
</evidence>
<gene>
    <name evidence="14" type="primary">lexA</name>
    <name evidence="14" type="ORF">G3446_19280</name>
</gene>
<dbReference type="InterPro" id="IPR036286">
    <property type="entry name" value="LexA/Signal_pep-like_sf"/>
</dbReference>
<dbReference type="InterPro" id="IPR015927">
    <property type="entry name" value="Peptidase_S24_S26A/B/C"/>
</dbReference>
<evidence type="ECO:0000256" key="12">
    <source>
        <dbReference type="RuleBase" id="RU003991"/>
    </source>
</evidence>
<evidence type="ECO:0000313" key="15">
    <source>
        <dbReference type="Proteomes" id="UP000483379"/>
    </source>
</evidence>
<dbReference type="InterPro" id="IPR006197">
    <property type="entry name" value="Peptidase_S24_LexA"/>
</dbReference>
<keyword evidence="8" id="KW-0238">DNA-binding</keyword>
<keyword evidence="7" id="KW-0805">Transcription regulation</keyword>